<evidence type="ECO:0000256" key="8">
    <source>
        <dbReference type="ARBA" id="ARBA00023235"/>
    </source>
</evidence>
<keyword evidence="7 9" id="KW-0464">Manganese</keyword>
<comment type="subunit">
    <text evidence="9">Monomer.</text>
</comment>
<evidence type="ECO:0000256" key="13">
    <source>
        <dbReference type="PIRSR" id="PIRSR001492-3"/>
    </source>
</evidence>
<feature type="binding site" evidence="9 12">
    <location>
        <position position="182"/>
    </location>
    <ligand>
        <name>substrate</name>
    </ligand>
</feature>
<feature type="binding site" evidence="9 13">
    <location>
        <position position="404"/>
    </location>
    <ligand>
        <name>Mn(2+)</name>
        <dbReference type="ChEBI" id="CHEBI:29035"/>
        <label>1</label>
    </ligand>
</feature>
<feature type="binding site" evidence="9 13">
    <location>
        <position position="10"/>
    </location>
    <ligand>
        <name>Mn(2+)</name>
        <dbReference type="ChEBI" id="CHEBI:29035"/>
        <label>2</label>
    </ligand>
</feature>
<evidence type="ECO:0000313" key="16">
    <source>
        <dbReference type="EMBL" id="TLD83321.1"/>
    </source>
</evidence>
<dbReference type="PANTHER" id="PTHR31637:SF0">
    <property type="entry name" value="2,3-BISPHOSPHOGLYCERATE-INDEPENDENT PHOSPHOGLYCERATE MUTASE"/>
    <property type="match status" value="1"/>
</dbReference>
<feature type="binding site" evidence="9 13">
    <location>
        <position position="408"/>
    </location>
    <ligand>
        <name>Mn(2+)</name>
        <dbReference type="ChEBI" id="CHEBI:29035"/>
        <label>1</label>
    </ligand>
</feature>
<feature type="binding site" evidence="9 12">
    <location>
        <position position="176"/>
    </location>
    <ligand>
        <name>substrate</name>
    </ligand>
</feature>
<feature type="domain" description="Metalloenzyme" evidence="14">
    <location>
        <begin position="2"/>
        <end position="498"/>
    </location>
</feature>
<dbReference type="HAMAP" id="MF_01038">
    <property type="entry name" value="GpmI"/>
    <property type="match status" value="1"/>
</dbReference>
<evidence type="ECO:0000256" key="4">
    <source>
        <dbReference type="ARBA" id="ARBA00008819"/>
    </source>
</evidence>
<dbReference type="Proteomes" id="UP000029878">
    <property type="component" value="Unassembled WGS sequence"/>
</dbReference>
<dbReference type="InterPro" id="IPR011258">
    <property type="entry name" value="BPG-indep_PGM_N"/>
</dbReference>
<evidence type="ECO:0000256" key="6">
    <source>
        <dbReference type="ARBA" id="ARBA00023152"/>
    </source>
</evidence>
<dbReference type="GO" id="GO:0006096">
    <property type="term" value="P:glycolytic process"/>
    <property type="evidence" value="ECO:0007669"/>
    <property type="project" value="UniProtKB-UniRule"/>
</dbReference>
<dbReference type="Gene3D" id="3.40.1450.10">
    <property type="entry name" value="BPG-independent phosphoglycerate mutase, domain B"/>
    <property type="match status" value="1"/>
</dbReference>
<dbReference type="AlphaFoldDB" id="A0A4U8SBH0"/>
<organism evidence="16 17">
    <name type="scientific">Helicobacter trogontum</name>
    <dbReference type="NCBI Taxonomy" id="50960"/>
    <lineage>
        <taxon>Bacteria</taxon>
        <taxon>Pseudomonadati</taxon>
        <taxon>Campylobacterota</taxon>
        <taxon>Epsilonproteobacteria</taxon>
        <taxon>Campylobacterales</taxon>
        <taxon>Helicobacteraceae</taxon>
        <taxon>Helicobacter</taxon>
    </lineage>
</organism>
<dbReference type="InterPro" id="IPR005995">
    <property type="entry name" value="Pgm_bpd_ind"/>
</dbReference>
<feature type="binding site" evidence="9 13">
    <location>
        <position position="60"/>
    </location>
    <ligand>
        <name>Mn(2+)</name>
        <dbReference type="ChEBI" id="CHEBI:29035"/>
        <label>2</label>
    </ligand>
</feature>
<feature type="active site" description="Phosphoserine intermediate" evidence="9 11">
    <location>
        <position position="60"/>
    </location>
</feature>
<evidence type="ECO:0000256" key="1">
    <source>
        <dbReference type="ARBA" id="ARBA00000370"/>
    </source>
</evidence>
<feature type="binding site" evidence="9 13">
    <location>
        <position position="463"/>
    </location>
    <ligand>
        <name>Mn(2+)</name>
        <dbReference type="ChEBI" id="CHEBI:29035"/>
        <label>1</label>
    </ligand>
</feature>
<dbReference type="GO" id="GO:0030145">
    <property type="term" value="F:manganese ion binding"/>
    <property type="evidence" value="ECO:0007669"/>
    <property type="project" value="UniProtKB-UniRule"/>
</dbReference>
<feature type="binding site" evidence="9 12">
    <location>
        <begin position="265"/>
        <end position="268"/>
    </location>
    <ligand>
        <name>substrate</name>
    </ligand>
</feature>
<comment type="caution">
    <text evidence="16">The sequence shown here is derived from an EMBL/GenBank/DDBJ whole genome shotgun (WGS) entry which is preliminary data.</text>
</comment>
<keyword evidence="8 9" id="KW-0413">Isomerase</keyword>
<feature type="binding site" evidence="9 12">
    <location>
        <begin position="146"/>
        <end position="147"/>
    </location>
    <ligand>
        <name>substrate</name>
    </ligand>
</feature>
<dbReference type="Gene3D" id="3.40.720.10">
    <property type="entry name" value="Alkaline Phosphatase, subunit A"/>
    <property type="match status" value="1"/>
</dbReference>
<evidence type="ECO:0000256" key="7">
    <source>
        <dbReference type="ARBA" id="ARBA00023211"/>
    </source>
</evidence>
<comment type="cofactor">
    <cofactor evidence="9">
        <name>Mn(2+)</name>
        <dbReference type="ChEBI" id="CHEBI:29035"/>
    </cofactor>
    <text evidence="9">Binds 2 manganese ions per subunit.</text>
</comment>
<dbReference type="GO" id="GO:0005829">
    <property type="term" value="C:cytosol"/>
    <property type="evidence" value="ECO:0007669"/>
    <property type="project" value="TreeGrafter"/>
</dbReference>
<comment type="pathway">
    <text evidence="3 9">Carbohydrate degradation; glycolysis; pyruvate from D-glyceraldehyde 3-phosphate: step 3/5.</text>
</comment>
<evidence type="ECO:0000256" key="9">
    <source>
        <dbReference type="HAMAP-Rule" id="MF_01038"/>
    </source>
</evidence>
<evidence type="ECO:0000256" key="3">
    <source>
        <dbReference type="ARBA" id="ARBA00004798"/>
    </source>
</evidence>
<dbReference type="EC" id="5.4.2.12" evidence="9 10"/>
<dbReference type="OrthoDB" id="9800863at2"/>
<evidence type="ECO:0000256" key="10">
    <source>
        <dbReference type="NCBIfam" id="TIGR01307"/>
    </source>
</evidence>
<keyword evidence="6 9" id="KW-0324">Glycolysis</keyword>
<feature type="domain" description="BPG-independent PGAM N-terminal" evidence="15">
    <location>
        <begin position="80"/>
        <end position="302"/>
    </location>
</feature>
<sequence length="509" mass="57314">MQKVVLIITDGIGYSEKTEYNAFFHAKKPHYDYLFQHVPHSLISTYGLSVGLPEGQMGNSEVGHMSLGSGRILYQDLVKINTALQDQSIKSNKAFNTIIDSVQTLHLCVLASDGGVHSHINHLKSLALLAKERQKKVWLHLITDGRDVKPQSFLSHLETLQDILCDHIQIGSICGRFYAMDRDKRWDRVQCAFDVLAYGENPQTCSIESYIQRHYDEGIFDEFIKPASFNGYTGFKAYESQDDQDFINVSNLDSSTEGFIFVNYRSDRAREIVASLGLKSFSEFPRKFFPNLFVGCMCEYDESFPFPILFPKDKVQNTIAEILSKQGLKQAHIAETEKYAHVTFFFNGGREEEWEGETRLLIESPKVKTYDLKPEMSAREVGDGVCEFITQGYDFIVVNFANGDMVGHTGNFEAAIKAVEAVDSEIAKIWNLAKQKGYSIIMTSDHGNCEEMKDSNLKPLTNHTIGDVFCFVDSSGVDSIDNGALSNIAPTILKLMEIPIPSEMDKPLF</sequence>
<dbReference type="GO" id="GO:0006007">
    <property type="term" value="P:glucose catabolic process"/>
    <property type="evidence" value="ECO:0007669"/>
    <property type="project" value="InterPro"/>
</dbReference>
<dbReference type="EMBL" id="JRPL02000009">
    <property type="protein sequence ID" value="TLD83321.1"/>
    <property type="molecule type" value="Genomic_DNA"/>
</dbReference>
<reference evidence="16 17" key="1">
    <citation type="journal article" date="2014" name="Genome Announc.">
        <title>Draft genome sequences of eight enterohepatic helicobacter species isolated from both laboratory and wild rodents.</title>
        <authorList>
            <person name="Sheh A."/>
            <person name="Shen Z."/>
            <person name="Fox J.G."/>
        </authorList>
    </citation>
    <scope>NUCLEOTIDE SEQUENCE [LARGE SCALE GENOMIC DNA]</scope>
    <source>
        <strain evidence="16 17">ATCC 700114</strain>
    </source>
</reference>
<evidence type="ECO:0000256" key="2">
    <source>
        <dbReference type="ARBA" id="ARBA00002315"/>
    </source>
</evidence>
<dbReference type="InterPro" id="IPR006124">
    <property type="entry name" value="Metalloenzyme"/>
</dbReference>
<dbReference type="InterPro" id="IPR017850">
    <property type="entry name" value="Alkaline_phosphatase_core_sf"/>
</dbReference>
<evidence type="ECO:0000256" key="12">
    <source>
        <dbReference type="PIRSR" id="PIRSR001492-2"/>
    </source>
</evidence>
<evidence type="ECO:0000256" key="5">
    <source>
        <dbReference type="ARBA" id="ARBA00022723"/>
    </source>
</evidence>
<evidence type="ECO:0000259" key="14">
    <source>
        <dbReference type="Pfam" id="PF01676"/>
    </source>
</evidence>
<dbReference type="NCBIfam" id="TIGR01307">
    <property type="entry name" value="pgm_bpd_ind"/>
    <property type="match status" value="1"/>
</dbReference>
<dbReference type="UniPathway" id="UPA00109">
    <property type="reaction ID" value="UER00186"/>
</dbReference>
<dbReference type="Pfam" id="PF06415">
    <property type="entry name" value="iPGM_N"/>
    <property type="match status" value="1"/>
</dbReference>
<protein>
    <recommendedName>
        <fullName evidence="9 10">2,3-bisphosphoglycerate-independent phosphoglycerate mutase</fullName>
        <shortName evidence="9">BPG-independent PGAM</shortName>
        <shortName evidence="9">Phosphoglyceromutase</shortName>
        <shortName evidence="9">iPGM</shortName>
        <ecNumber evidence="9 10">5.4.2.12</ecNumber>
    </recommendedName>
</protein>
<dbReference type="FunFam" id="3.40.1450.10:FF:000002">
    <property type="entry name" value="2,3-bisphosphoglycerate-independent phosphoglycerate mutase"/>
    <property type="match status" value="1"/>
</dbReference>
<dbReference type="CDD" id="cd16010">
    <property type="entry name" value="iPGM"/>
    <property type="match status" value="1"/>
</dbReference>
<feature type="binding site" evidence="9 12">
    <location>
        <position position="338"/>
    </location>
    <ligand>
        <name>substrate</name>
    </ligand>
</feature>
<comment type="catalytic activity">
    <reaction evidence="1 9">
        <text>(2R)-2-phosphoglycerate = (2R)-3-phosphoglycerate</text>
        <dbReference type="Rhea" id="RHEA:15901"/>
        <dbReference type="ChEBI" id="CHEBI:58272"/>
        <dbReference type="ChEBI" id="CHEBI:58289"/>
        <dbReference type="EC" id="5.4.2.12"/>
    </reaction>
</comment>
<accession>A0A4U8SBH0</accession>
<name>A0A4U8SBH0_9HELI</name>
<dbReference type="InterPro" id="IPR036646">
    <property type="entry name" value="PGAM_B_sf"/>
</dbReference>
<dbReference type="PANTHER" id="PTHR31637">
    <property type="entry name" value="2,3-BISPHOSPHOGLYCERATE-INDEPENDENT PHOSPHOGLYCERATE MUTASE"/>
    <property type="match status" value="1"/>
</dbReference>
<feature type="binding site" evidence="9 13">
    <location>
        <position position="446"/>
    </location>
    <ligand>
        <name>Mn(2+)</name>
        <dbReference type="ChEBI" id="CHEBI:29035"/>
        <label>2</label>
    </ligand>
</feature>
<gene>
    <name evidence="9" type="primary">gpmI</name>
    <name evidence="16" type="ORF">LS81_005135</name>
</gene>
<evidence type="ECO:0000256" key="11">
    <source>
        <dbReference type="PIRSR" id="PIRSR001492-1"/>
    </source>
</evidence>
<dbReference type="Pfam" id="PF01676">
    <property type="entry name" value="Metalloenzyme"/>
    <property type="match status" value="1"/>
</dbReference>
<feature type="binding site" evidence="9 12">
    <location>
        <position position="117"/>
    </location>
    <ligand>
        <name>substrate</name>
    </ligand>
</feature>
<dbReference type="SUPFAM" id="SSF53649">
    <property type="entry name" value="Alkaline phosphatase-like"/>
    <property type="match status" value="1"/>
</dbReference>
<evidence type="ECO:0000259" key="15">
    <source>
        <dbReference type="Pfam" id="PF06415"/>
    </source>
</evidence>
<comment type="function">
    <text evidence="2 9">Catalyzes the interconversion of 2-phosphoglycerate and 3-phosphoglycerate.</text>
</comment>
<proteinExistence type="inferred from homology"/>
<dbReference type="SUPFAM" id="SSF64158">
    <property type="entry name" value="2,3-Bisphosphoglycerate-independent phosphoglycerate mutase, substrate-binding domain"/>
    <property type="match status" value="1"/>
</dbReference>
<dbReference type="GO" id="GO:0004619">
    <property type="term" value="F:phosphoglycerate mutase activity"/>
    <property type="evidence" value="ECO:0007669"/>
    <property type="project" value="UniProtKB-UniRule"/>
</dbReference>
<comment type="similarity">
    <text evidence="4 9">Belongs to the BPG-independent phosphoglycerate mutase family.</text>
</comment>
<feature type="binding site" evidence="9 13">
    <location>
        <position position="445"/>
    </location>
    <ligand>
        <name>Mn(2+)</name>
        <dbReference type="ChEBI" id="CHEBI:29035"/>
        <label>2</label>
    </ligand>
</feature>
<dbReference type="PIRSF" id="PIRSF001492">
    <property type="entry name" value="IPGAM"/>
    <property type="match status" value="1"/>
</dbReference>
<evidence type="ECO:0000313" key="17">
    <source>
        <dbReference type="Proteomes" id="UP000029878"/>
    </source>
</evidence>
<keyword evidence="5 9" id="KW-0479">Metal-binding</keyword>